<keyword evidence="2" id="KW-1185">Reference proteome</keyword>
<evidence type="ECO:0000313" key="1">
    <source>
        <dbReference type="EMBL" id="GIY06546.1"/>
    </source>
</evidence>
<reference evidence="1 2" key="1">
    <citation type="submission" date="2021-06" db="EMBL/GenBank/DDBJ databases">
        <title>Caerostris extrusa draft genome.</title>
        <authorList>
            <person name="Kono N."/>
            <person name="Arakawa K."/>
        </authorList>
    </citation>
    <scope>NUCLEOTIDE SEQUENCE [LARGE SCALE GENOMIC DNA]</scope>
</reference>
<dbReference type="AlphaFoldDB" id="A0AAV4QE10"/>
<protein>
    <submittedName>
        <fullName evidence="1">Uncharacterized protein</fullName>
    </submittedName>
</protein>
<dbReference type="Proteomes" id="UP001054945">
    <property type="component" value="Unassembled WGS sequence"/>
</dbReference>
<evidence type="ECO:0000313" key="2">
    <source>
        <dbReference type="Proteomes" id="UP001054945"/>
    </source>
</evidence>
<proteinExistence type="predicted"/>
<accession>A0AAV4QE10</accession>
<gene>
    <name evidence="1" type="ORF">CEXT_103841</name>
</gene>
<comment type="caution">
    <text evidence="1">The sequence shown here is derived from an EMBL/GenBank/DDBJ whole genome shotgun (WGS) entry which is preliminary data.</text>
</comment>
<name>A0AAV4QE10_CAEEX</name>
<sequence length="101" mass="11643">MALGKFELCGWQHNSFESLRDNCNESQNASLILQDIPVLGLLWNIERDTLKIDVRNDTQSESVKVTKRDIFSQNVTKYLTLLELLPHNFNSKNIAPRNVKN</sequence>
<dbReference type="EMBL" id="BPLR01005973">
    <property type="protein sequence ID" value="GIY06546.1"/>
    <property type="molecule type" value="Genomic_DNA"/>
</dbReference>
<organism evidence="1 2">
    <name type="scientific">Caerostris extrusa</name>
    <name type="common">Bark spider</name>
    <name type="synonym">Caerostris bankana</name>
    <dbReference type="NCBI Taxonomy" id="172846"/>
    <lineage>
        <taxon>Eukaryota</taxon>
        <taxon>Metazoa</taxon>
        <taxon>Ecdysozoa</taxon>
        <taxon>Arthropoda</taxon>
        <taxon>Chelicerata</taxon>
        <taxon>Arachnida</taxon>
        <taxon>Araneae</taxon>
        <taxon>Araneomorphae</taxon>
        <taxon>Entelegynae</taxon>
        <taxon>Araneoidea</taxon>
        <taxon>Araneidae</taxon>
        <taxon>Caerostris</taxon>
    </lineage>
</organism>